<organism evidence="1 2">
    <name type="scientific">Zingiber officinale</name>
    <name type="common">Ginger</name>
    <name type="synonym">Amomum zingiber</name>
    <dbReference type="NCBI Taxonomy" id="94328"/>
    <lineage>
        <taxon>Eukaryota</taxon>
        <taxon>Viridiplantae</taxon>
        <taxon>Streptophyta</taxon>
        <taxon>Embryophyta</taxon>
        <taxon>Tracheophyta</taxon>
        <taxon>Spermatophyta</taxon>
        <taxon>Magnoliopsida</taxon>
        <taxon>Liliopsida</taxon>
        <taxon>Zingiberales</taxon>
        <taxon>Zingiberaceae</taxon>
        <taxon>Zingiber</taxon>
    </lineage>
</organism>
<sequence length="161" mass="17204">MASRRVASLLRRFAITSASRHPAPIHSQSPLPFLLLPLPSATAESPSSAHLGLSLPNPLFSSRLFSSASGDLSYAPIFCAMLVFVIEFVMQAGPSNIVLIQSGDQLTDALKKAQDDKVPAIFYFTAVWPGGPWKYTEQSADSLCGLVMVALLAISADCPKI</sequence>
<proteinExistence type="predicted"/>
<protein>
    <submittedName>
        <fullName evidence="1">Uncharacterized protein</fullName>
    </submittedName>
</protein>
<evidence type="ECO:0000313" key="2">
    <source>
        <dbReference type="Proteomes" id="UP000734854"/>
    </source>
</evidence>
<name>A0A8J5KZZ8_ZINOF</name>
<keyword evidence="2" id="KW-1185">Reference proteome</keyword>
<accession>A0A8J5KZZ8</accession>
<dbReference type="AlphaFoldDB" id="A0A8J5KZZ8"/>
<dbReference type="Proteomes" id="UP000734854">
    <property type="component" value="Unassembled WGS sequence"/>
</dbReference>
<comment type="caution">
    <text evidence="1">The sequence shown here is derived from an EMBL/GenBank/DDBJ whole genome shotgun (WGS) entry which is preliminary data.</text>
</comment>
<dbReference type="EMBL" id="JACMSC010000012">
    <property type="protein sequence ID" value="KAG6496570.1"/>
    <property type="molecule type" value="Genomic_DNA"/>
</dbReference>
<evidence type="ECO:0000313" key="1">
    <source>
        <dbReference type="EMBL" id="KAG6496570.1"/>
    </source>
</evidence>
<reference evidence="1 2" key="1">
    <citation type="submission" date="2020-08" db="EMBL/GenBank/DDBJ databases">
        <title>Plant Genome Project.</title>
        <authorList>
            <person name="Zhang R.-G."/>
        </authorList>
    </citation>
    <scope>NUCLEOTIDE SEQUENCE [LARGE SCALE GENOMIC DNA]</scope>
    <source>
        <tissue evidence="1">Rhizome</tissue>
    </source>
</reference>
<gene>
    <name evidence="1" type="ORF">ZIOFF_044438</name>
</gene>